<evidence type="ECO:0000313" key="2">
    <source>
        <dbReference type="EMBL" id="KAI0503728.1"/>
    </source>
</evidence>
<dbReference type="InterPro" id="IPR023780">
    <property type="entry name" value="Chromo_domain"/>
</dbReference>
<name>A0A8T3B3S7_DENNO</name>
<dbReference type="Proteomes" id="UP000829196">
    <property type="component" value="Unassembled WGS sequence"/>
</dbReference>
<dbReference type="SUPFAM" id="SSF54160">
    <property type="entry name" value="Chromo domain-like"/>
    <property type="match status" value="1"/>
</dbReference>
<dbReference type="AlphaFoldDB" id="A0A8T3B3S7"/>
<dbReference type="InterPro" id="IPR016197">
    <property type="entry name" value="Chromo-like_dom_sf"/>
</dbReference>
<organism evidence="2 3">
    <name type="scientific">Dendrobium nobile</name>
    <name type="common">Orchid</name>
    <dbReference type="NCBI Taxonomy" id="94219"/>
    <lineage>
        <taxon>Eukaryota</taxon>
        <taxon>Viridiplantae</taxon>
        <taxon>Streptophyta</taxon>
        <taxon>Embryophyta</taxon>
        <taxon>Tracheophyta</taxon>
        <taxon>Spermatophyta</taxon>
        <taxon>Magnoliopsida</taxon>
        <taxon>Liliopsida</taxon>
        <taxon>Asparagales</taxon>
        <taxon>Orchidaceae</taxon>
        <taxon>Epidendroideae</taxon>
        <taxon>Malaxideae</taxon>
        <taxon>Dendrobiinae</taxon>
        <taxon>Dendrobium</taxon>
    </lineage>
</organism>
<dbReference type="SMART" id="SM00298">
    <property type="entry name" value="CHROMO"/>
    <property type="match status" value="1"/>
</dbReference>
<proteinExistence type="predicted"/>
<dbReference type="InterPro" id="IPR056924">
    <property type="entry name" value="SH3_Tf2-1"/>
</dbReference>
<keyword evidence="3" id="KW-1185">Reference proteome</keyword>
<evidence type="ECO:0000313" key="3">
    <source>
        <dbReference type="Proteomes" id="UP000829196"/>
    </source>
</evidence>
<protein>
    <recommendedName>
        <fullName evidence="1">Chromo domain-containing protein</fullName>
    </recommendedName>
</protein>
<evidence type="ECO:0000259" key="1">
    <source>
        <dbReference type="PROSITE" id="PS50013"/>
    </source>
</evidence>
<dbReference type="Pfam" id="PF24626">
    <property type="entry name" value="SH3_Tf2-1"/>
    <property type="match status" value="1"/>
</dbReference>
<dbReference type="Pfam" id="PF00385">
    <property type="entry name" value="Chromo"/>
    <property type="match status" value="1"/>
</dbReference>
<accession>A0A8T3B3S7</accession>
<dbReference type="Gene3D" id="2.40.50.40">
    <property type="match status" value="1"/>
</dbReference>
<dbReference type="EMBL" id="JAGYWB010000011">
    <property type="protein sequence ID" value="KAI0503728.1"/>
    <property type="molecule type" value="Genomic_DNA"/>
</dbReference>
<sequence>MVRIRPERFPQGGVKKLHARSAGPFKIISKVNNNAYVLDLPEGFNMNHTFNVEDLVASEGPEFNPDNPLHNEPCENPPSEIPSLPPLPNLPHLPISEKIEAILDDEIISTKEGGRQRYLVHWKGKPATDDTWIDREELQGLDPDLLEMYESSRDFYSTGSSFLSAGDPSFLW</sequence>
<dbReference type="OrthoDB" id="785245at2759"/>
<dbReference type="PROSITE" id="PS50013">
    <property type="entry name" value="CHROMO_2"/>
    <property type="match status" value="1"/>
</dbReference>
<dbReference type="InterPro" id="IPR000953">
    <property type="entry name" value="Chromo/chromo_shadow_dom"/>
</dbReference>
<dbReference type="CDD" id="cd00024">
    <property type="entry name" value="CD_CSD"/>
    <property type="match status" value="1"/>
</dbReference>
<reference evidence="2" key="1">
    <citation type="journal article" date="2022" name="Front. Genet.">
        <title>Chromosome-Scale Assembly of the Dendrobium nobile Genome Provides Insights Into the Molecular Mechanism of the Biosynthesis of the Medicinal Active Ingredient of Dendrobium.</title>
        <authorList>
            <person name="Xu Q."/>
            <person name="Niu S.-C."/>
            <person name="Li K.-L."/>
            <person name="Zheng P.-J."/>
            <person name="Zhang X.-J."/>
            <person name="Jia Y."/>
            <person name="Liu Y."/>
            <person name="Niu Y.-X."/>
            <person name="Yu L.-H."/>
            <person name="Chen D.-F."/>
            <person name="Zhang G.-Q."/>
        </authorList>
    </citation>
    <scope>NUCLEOTIDE SEQUENCE</scope>
    <source>
        <tissue evidence="2">Leaf</tissue>
    </source>
</reference>
<comment type="caution">
    <text evidence="2">The sequence shown here is derived from an EMBL/GenBank/DDBJ whole genome shotgun (WGS) entry which is preliminary data.</text>
</comment>
<feature type="domain" description="Chromo" evidence="1">
    <location>
        <begin position="97"/>
        <end position="161"/>
    </location>
</feature>
<gene>
    <name evidence="2" type="ORF">KFK09_014667</name>
</gene>